<dbReference type="SUPFAM" id="SSF55811">
    <property type="entry name" value="Nudix"/>
    <property type="match status" value="1"/>
</dbReference>
<dbReference type="RefSeq" id="WP_045763238.1">
    <property type="nucleotide sequence ID" value="NZ_JYOV01000012.1"/>
</dbReference>
<evidence type="ECO:0000313" key="6">
    <source>
        <dbReference type="Proteomes" id="UP000033405"/>
    </source>
</evidence>
<gene>
    <name evidence="5" type="primary">mutX_2</name>
    <name evidence="5" type="ORF">TZ96_01107</name>
</gene>
<evidence type="ECO:0000256" key="1">
    <source>
        <dbReference type="ARBA" id="ARBA00005582"/>
    </source>
</evidence>
<dbReference type="InterPro" id="IPR020476">
    <property type="entry name" value="Nudix_hydrolase"/>
</dbReference>
<dbReference type="PROSITE" id="PS51462">
    <property type="entry name" value="NUDIX"/>
    <property type="match status" value="1"/>
</dbReference>
<dbReference type="PANTHER" id="PTHR43736">
    <property type="entry name" value="ADP-RIBOSE PYROPHOSPHATASE"/>
    <property type="match status" value="1"/>
</dbReference>
<reference evidence="5 6" key="1">
    <citation type="submission" date="2015-02" db="EMBL/GenBank/DDBJ databases">
        <title>Evolution of amylase-binding proteins of oral streptococcal species.</title>
        <authorList>
            <person name="Haase E.M."/>
        </authorList>
    </citation>
    <scope>NUCLEOTIDE SEQUENCE [LARGE SCALE GENOMIC DNA]</scope>
    <source>
        <strain evidence="5 6">UC6950A</strain>
    </source>
</reference>
<dbReference type="EC" id="3.6.1.-" evidence="5"/>
<dbReference type="AlphaFoldDB" id="A0A0F3HH98"/>
<comment type="caution">
    <text evidence="5">The sequence shown here is derived from an EMBL/GenBank/DDBJ whole genome shotgun (WGS) entry which is preliminary data.</text>
</comment>
<accession>A0A0F3HH98</accession>
<dbReference type="Proteomes" id="UP000033405">
    <property type="component" value="Unassembled WGS sequence"/>
</dbReference>
<dbReference type="PANTHER" id="PTHR43736:SF1">
    <property type="entry name" value="DIHYDRONEOPTERIN TRIPHOSPHATE DIPHOSPHATASE"/>
    <property type="match status" value="1"/>
</dbReference>
<dbReference type="InterPro" id="IPR000086">
    <property type="entry name" value="NUDIX_hydrolase_dom"/>
</dbReference>
<keyword evidence="2 3" id="KW-0378">Hydrolase</keyword>
<protein>
    <submittedName>
        <fullName evidence="5">Mutator protein</fullName>
        <ecNumber evidence="5">3.6.1.-</ecNumber>
    </submittedName>
</protein>
<comment type="similarity">
    <text evidence="1 3">Belongs to the Nudix hydrolase family.</text>
</comment>
<name>A0A0F3HH98_9STRE</name>
<dbReference type="Pfam" id="PF00293">
    <property type="entry name" value="NUDIX"/>
    <property type="match status" value="1"/>
</dbReference>
<dbReference type="EMBL" id="JYOV01000012">
    <property type="protein sequence ID" value="KJU93490.1"/>
    <property type="molecule type" value="Genomic_DNA"/>
</dbReference>
<proteinExistence type="inferred from homology"/>
<sequence>MNRRESVEFVNMCMIKNGDKVLVQDRVSPNWPGITFPGGHIERGESFVDAVIREVKEETGLTISKPQLCDIKDWYDDEDYRYVVLFYKTEHFTGELQSSDEGKVWWEDFENLSHLKLATEDMSDMLRVFLEEDLSEFFYYKDGEDWSYQLK</sequence>
<dbReference type="Gene3D" id="3.90.79.10">
    <property type="entry name" value="Nucleoside Triphosphate Pyrophosphohydrolase"/>
    <property type="match status" value="1"/>
</dbReference>
<dbReference type="PROSITE" id="PS00893">
    <property type="entry name" value="NUDIX_BOX"/>
    <property type="match status" value="1"/>
</dbReference>
<dbReference type="CDD" id="cd18875">
    <property type="entry name" value="NUDIX_Hydrolase"/>
    <property type="match status" value="1"/>
</dbReference>
<evidence type="ECO:0000256" key="3">
    <source>
        <dbReference type="RuleBase" id="RU003476"/>
    </source>
</evidence>
<organism evidence="5 6">
    <name type="scientific">Streptococcus infantis</name>
    <dbReference type="NCBI Taxonomy" id="68892"/>
    <lineage>
        <taxon>Bacteria</taxon>
        <taxon>Bacillati</taxon>
        <taxon>Bacillota</taxon>
        <taxon>Bacilli</taxon>
        <taxon>Lactobacillales</taxon>
        <taxon>Streptococcaceae</taxon>
        <taxon>Streptococcus</taxon>
    </lineage>
</organism>
<feature type="domain" description="Nudix hydrolase" evidence="4">
    <location>
        <begin position="2"/>
        <end position="130"/>
    </location>
</feature>
<dbReference type="InterPro" id="IPR015797">
    <property type="entry name" value="NUDIX_hydrolase-like_dom_sf"/>
</dbReference>
<dbReference type="GO" id="GO:0016787">
    <property type="term" value="F:hydrolase activity"/>
    <property type="evidence" value="ECO:0007669"/>
    <property type="project" value="UniProtKB-KW"/>
</dbReference>
<evidence type="ECO:0000313" key="5">
    <source>
        <dbReference type="EMBL" id="KJU93490.1"/>
    </source>
</evidence>
<evidence type="ECO:0000259" key="4">
    <source>
        <dbReference type="PROSITE" id="PS51462"/>
    </source>
</evidence>
<dbReference type="PATRIC" id="fig|28037.218.peg.1062"/>
<evidence type="ECO:0000256" key="2">
    <source>
        <dbReference type="ARBA" id="ARBA00022801"/>
    </source>
</evidence>
<dbReference type="InterPro" id="IPR020084">
    <property type="entry name" value="NUDIX_hydrolase_CS"/>
</dbReference>
<dbReference type="PRINTS" id="PR00502">
    <property type="entry name" value="NUDIXFAMILY"/>
</dbReference>